<accession>A0A0F9JIX3</accession>
<dbReference type="AlphaFoldDB" id="A0A0F9JIX3"/>
<feature type="non-terminal residue" evidence="1">
    <location>
        <position position="101"/>
    </location>
</feature>
<organism evidence="1">
    <name type="scientific">marine sediment metagenome</name>
    <dbReference type="NCBI Taxonomy" id="412755"/>
    <lineage>
        <taxon>unclassified sequences</taxon>
        <taxon>metagenomes</taxon>
        <taxon>ecological metagenomes</taxon>
    </lineage>
</organism>
<evidence type="ECO:0000313" key="1">
    <source>
        <dbReference type="EMBL" id="KKM69819.1"/>
    </source>
</evidence>
<dbReference type="EMBL" id="LAZR01009926">
    <property type="protein sequence ID" value="KKM69819.1"/>
    <property type="molecule type" value="Genomic_DNA"/>
</dbReference>
<gene>
    <name evidence="1" type="ORF">LCGC14_1447000</name>
</gene>
<proteinExistence type="predicted"/>
<protein>
    <submittedName>
        <fullName evidence="1">Uncharacterized protein</fullName>
    </submittedName>
</protein>
<sequence>MNNYFLEKAREGKVYHAHNTTAGAVTVLSATCTGLVLENPYGSGIDCIVESMSFVGSTLTTIAEIGIAVSPTVSTVVSGSTTAMKSFNGKLAGDTTHIGKG</sequence>
<comment type="caution">
    <text evidence="1">The sequence shown here is derived from an EMBL/GenBank/DDBJ whole genome shotgun (WGS) entry which is preliminary data.</text>
</comment>
<name>A0A0F9JIX3_9ZZZZ</name>
<reference evidence="1" key="1">
    <citation type="journal article" date="2015" name="Nature">
        <title>Complex archaea that bridge the gap between prokaryotes and eukaryotes.</title>
        <authorList>
            <person name="Spang A."/>
            <person name="Saw J.H."/>
            <person name="Jorgensen S.L."/>
            <person name="Zaremba-Niedzwiedzka K."/>
            <person name="Martijn J."/>
            <person name="Lind A.E."/>
            <person name="van Eijk R."/>
            <person name="Schleper C."/>
            <person name="Guy L."/>
            <person name="Ettema T.J."/>
        </authorList>
    </citation>
    <scope>NUCLEOTIDE SEQUENCE</scope>
</reference>